<evidence type="ECO:0000313" key="3">
    <source>
        <dbReference type="Ensembl" id="ENSSPUP00000023879.1"/>
    </source>
</evidence>
<dbReference type="PROSITE" id="PS51159">
    <property type="entry name" value="CBM21"/>
    <property type="match status" value="1"/>
</dbReference>
<dbReference type="InterPro" id="IPR038175">
    <property type="entry name" value="CBM21_dom_sf"/>
</dbReference>
<name>A0A8D0HPJ1_SPHPU</name>
<dbReference type="GeneTree" id="ENSGT00940000161906"/>
<dbReference type="AlphaFoldDB" id="A0A8D0HPJ1"/>
<dbReference type="Gene3D" id="2.60.40.2440">
    <property type="entry name" value="Carbohydrate binding type-21 domain"/>
    <property type="match status" value="1"/>
</dbReference>
<dbReference type="GO" id="GO:0005979">
    <property type="term" value="P:regulation of glycogen biosynthetic process"/>
    <property type="evidence" value="ECO:0007669"/>
    <property type="project" value="TreeGrafter"/>
</dbReference>
<dbReference type="OMA" id="FWATEHE"/>
<proteinExistence type="predicted"/>
<dbReference type="PANTHER" id="PTHR12307:SF20">
    <property type="entry name" value="PROTEIN PHOSPHATASE 1 REGULATORY SUBUNIT 3E"/>
    <property type="match status" value="1"/>
</dbReference>
<keyword evidence="4" id="KW-1185">Reference proteome</keyword>
<evidence type="ECO:0000313" key="4">
    <source>
        <dbReference type="Proteomes" id="UP000694392"/>
    </source>
</evidence>
<feature type="region of interest" description="Disordered" evidence="1">
    <location>
        <begin position="34"/>
        <end position="102"/>
    </location>
</feature>
<dbReference type="PANTHER" id="PTHR12307">
    <property type="entry name" value="PROTEIN PHOSPHATASE 1 REGULATORY SUBUNIT"/>
    <property type="match status" value="1"/>
</dbReference>
<dbReference type="Pfam" id="PF03370">
    <property type="entry name" value="CBM_21"/>
    <property type="match status" value="1"/>
</dbReference>
<dbReference type="GO" id="GO:0000164">
    <property type="term" value="C:protein phosphatase type 1 complex"/>
    <property type="evidence" value="ECO:0007669"/>
    <property type="project" value="TreeGrafter"/>
</dbReference>
<organism evidence="3 4">
    <name type="scientific">Sphenodon punctatus</name>
    <name type="common">Tuatara</name>
    <name type="synonym">Hatteria punctata</name>
    <dbReference type="NCBI Taxonomy" id="8508"/>
    <lineage>
        <taxon>Eukaryota</taxon>
        <taxon>Metazoa</taxon>
        <taxon>Chordata</taxon>
        <taxon>Craniata</taxon>
        <taxon>Vertebrata</taxon>
        <taxon>Euteleostomi</taxon>
        <taxon>Lepidosauria</taxon>
        <taxon>Sphenodontia</taxon>
        <taxon>Sphenodontidae</taxon>
        <taxon>Sphenodon</taxon>
    </lineage>
</organism>
<dbReference type="GO" id="GO:0008157">
    <property type="term" value="F:protein phosphatase 1 binding"/>
    <property type="evidence" value="ECO:0007669"/>
    <property type="project" value="TreeGrafter"/>
</dbReference>
<dbReference type="Ensembl" id="ENSSPUT00000025475.1">
    <property type="protein sequence ID" value="ENSSPUP00000023879.1"/>
    <property type="gene ID" value="ENSSPUG00000018315.1"/>
</dbReference>
<dbReference type="Proteomes" id="UP000694392">
    <property type="component" value="Unplaced"/>
</dbReference>
<feature type="compositionally biased region" description="Basic residues" evidence="1">
    <location>
        <begin position="60"/>
        <end position="79"/>
    </location>
</feature>
<gene>
    <name evidence="3" type="primary">PPP1R3E</name>
</gene>
<reference evidence="3" key="2">
    <citation type="submission" date="2025-09" db="UniProtKB">
        <authorList>
            <consortium name="Ensembl"/>
        </authorList>
    </citation>
    <scope>IDENTIFICATION</scope>
</reference>
<protein>
    <submittedName>
        <fullName evidence="3">Protein phosphatase 1 regulatory subunit 3E</fullName>
    </submittedName>
</protein>
<reference evidence="3" key="1">
    <citation type="submission" date="2025-08" db="UniProtKB">
        <authorList>
            <consortium name="Ensembl"/>
        </authorList>
    </citation>
    <scope>IDENTIFICATION</scope>
</reference>
<feature type="domain" description="CBM21" evidence="2">
    <location>
        <begin position="163"/>
        <end position="272"/>
    </location>
</feature>
<feature type="compositionally biased region" description="Acidic residues" evidence="1">
    <location>
        <begin position="39"/>
        <end position="50"/>
    </location>
</feature>
<evidence type="ECO:0000256" key="1">
    <source>
        <dbReference type="SAM" id="MobiDB-lite"/>
    </source>
</evidence>
<dbReference type="InterPro" id="IPR005036">
    <property type="entry name" value="CBM21_dom"/>
</dbReference>
<evidence type="ECO:0000259" key="2">
    <source>
        <dbReference type="PROSITE" id="PS51159"/>
    </source>
</evidence>
<sequence>MAWAPPMPTTPSDIPRNLSYIAGLYERAYYRTTRPSLAEDSEGTEGSESESEGRPWGRPKGCHRLIRKGPRRRGRRRTRSAPARGRSREDSRSHSPATRKRVRFADSLGLELTTVKQYWPHDLPQVPERVHAQLRRDSLNHFGPSPPTLEPAFLDPLSSPGFGARLLAQCVLLEGARAEGPWVTGTARVLNLAYEKRVSVRYSWDAWRSQHDARASYAAPAGRGRDHADRFAFRLPVPLPLAPGTQLEFALCYRVGTQEFWDNNGGINYALRGPLEEEDEPPSPTQDCCDPGWIHFI</sequence>
<accession>A0A8D0HPJ1</accession>
<dbReference type="InterPro" id="IPR050782">
    <property type="entry name" value="PP1_regulatory_subunit_3"/>
</dbReference>
<dbReference type="GO" id="GO:2001069">
    <property type="term" value="F:glycogen binding"/>
    <property type="evidence" value="ECO:0007669"/>
    <property type="project" value="TreeGrafter"/>
</dbReference>